<keyword evidence="2" id="KW-1185">Reference proteome</keyword>
<evidence type="ECO:0000313" key="2">
    <source>
        <dbReference type="Proteomes" id="UP000799118"/>
    </source>
</evidence>
<proteinExistence type="predicted"/>
<dbReference type="AlphaFoldDB" id="A0A6A4GMJ4"/>
<name>A0A6A4GMJ4_9AGAR</name>
<organism evidence="1 2">
    <name type="scientific">Gymnopus androsaceus JB14</name>
    <dbReference type="NCBI Taxonomy" id="1447944"/>
    <lineage>
        <taxon>Eukaryota</taxon>
        <taxon>Fungi</taxon>
        <taxon>Dikarya</taxon>
        <taxon>Basidiomycota</taxon>
        <taxon>Agaricomycotina</taxon>
        <taxon>Agaricomycetes</taxon>
        <taxon>Agaricomycetidae</taxon>
        <taxon>Agaricales</taxon>
        <taxon>Marasmiineae</taxon>
        <taxon>Omphalotaceae</taxon>
        <taxon>Gymnopus</taxon>
    </lineage>
</organism>
<accession>A0A6A4GMJ4</accession>
<evidence type="ECO:0000313" key="1">
    <source>
        <dbReference type="EMBL" id="KAE9386951.1"/>
    </source>
</evidence>
<sequence length="72" mass="7850">MTSTSPRPCTPKVNSFSTSAFLGYHDEAIVYGATRVVFPSEGTADVFLVHSLVMIELVPCKIAIPSYREISN</sequence>
<reference evidence="1" key="1">
    <citation type="journal article" date="2019" name="Environ. Microbiol.">
        <title>Fungal ecological strategies reflected in gene transcription - a case study of two litter decomposers.</title>
        <authorList>
            <person name="Barbi F."/>
            <person name="Kohler A."/>
            <person name="Barry K."/>
            <person name="Baskaran P."/>
            <person name="Daum C."/>
            <person name="Fauchery L."/>
            <person name="Ihrmark K."/>
            <person name="Kuo A."/>
            <person name="LaButti K."/>
            <person name="Lipzen A."/>
            <person name="Morin E."/>
            <person name="Grigoriev I.V."/>
            <person name="Henrissat B."/>
            <person name="Lindahl B."/>
            <person name="Martin F."/>
        </authorList>
    </citation>
    <scope>NUCLEOTIDE SEQUENCE</scope>
    <source>
        <strain evidence="1">JB14</strain>
    </source>
</reference>
<dbReference type="EMBL" id="ML769835">
    <property type="protein sequence ID" value="KAE9386951.1"/>
    <property type="molecule type" value="Genomic_DNA"/>
</dbReference>
<gene>
    <name evidence="1" type="ORF">BT96DRAFT_502068</name>
</gene>
<dbReference type="Proteomes" id="UP000799118">
    <property type="component" value="Unassembled WGS sequence"/>
</dbReference>
<protein>
    <submittedName>
        <fullName evidence="1">Uncharacterized protein</fullName>
    </submittedName>
</protein>